<dbReference type="RefSeq" id="WP_017343935.1">
    <property type="nucleotide sequence ID" value="NZ_CP073695.1"/>
</dbReference>
<organism evidence="1 2">
    <name type="scientific">Halorubrum ruber</name>
    <dbReference type="NCBI Taxonomy" id="2982524"/>
    <lineage>
        <taxon>Archaea</taxon>
        <taxon>Methanobacteriati</taxon>
        <taxon>Methanobacteriota</taxon>
        <taxon>Stenosarchaea group</taxon>
        <taxon>Halobacteria</taxon>
        <taxon>Halobacteriales</taxon>
        <taxon>Haloferacaceae</taxon>
        <taxon>Halorubrum</taxon>
    </lineage>
</organism>
<sequence length="137" mass="15506">MSLKRRAILLGGAATVGFGALGYYEITRCDEVACFSFEFQGADHVADRLDVQHTGGQESLQAGDVYFREVVVDWESRETDTIAWSELDDEMEPSDTIDGDEIRLQLLWETNVVEILWRQEGEETLIGAWVDEDDDAR</sequence>
<accession>A0A8T8LNS1</accession>
<gene>
    <name evidence="1" type="ORF">J7656_03650</name>
</gene>
<evidence type="ECO:0000313" key="2">
    <source>
        <dbReference type="Proteomes" id="UP000679341"/>
    </source>
</evidence>
<dbReference type="AlphaFoldDB" id="A0A8T8LNS1"/>
<dbReference type="GeneID" id="64826604"/>
<dbReference type="Proteomes" id="UP000679341">
    <property type="component" value="Chromosome"/>
</dbReference>
<proteinExistence type="predicted"/>
<dbReference type="OrthoDB" id="235439at2157"/>
<protein>
    <submittedName>
        <fullName evidence="1">Uncharacterized protein</fullName>
    </submittedName>
</protein>
<dbReference type="KEGG" id="hss:J7656_03650"/>
<evidence type="ECO:0000313" key="1">
    <source>
        <dbReference type="EMBL" id="QUO48460.1"/>
    </source>
</evidence>
<dbReference type="EMBL" id="CP073695">
    <property type="protein sequence ID" value="QUO48460.1"/>
    <property type="molecule type" value="Genomic_DNA"/>
</dbReference>
<name>A0A8T8LNS1_9EURY</name>
<reference evidence="1 2" key="1">
    <citation type="submission" date="2021-03" db="EMBL/GenBank/DDBJ databases">
        <title>Halorubrum sodomense MBLA0099, Whole genome shotgun sequencing.</title>
        <authorList>
            <person name="Seo M.-J."/>
            <person name="Cho E.-S."/>
            <person name="Hwang C.Y."/>
        </authorList>
    </citation>
    <scope>NUCLEOTIDE SEQUENCE [LARGE SCALE GENOMIC DNA]</scope>
    <source>
        <strain evidence="1 2">MBLA0099</strain>
    </source>
</reference>
<keyword evidence="2" id="KW-1185">Reference proteome</keyword>